<dbReference type="PROSITE" id="PS00216">
    <property type="entry name" value="SUGAR_TRANSPORT_1"/>
    <property type="match status" value="1"/>
</dbReference>
<organism evidence="9 10">
    <name type="scientific">Leifsonia kafniensis</name>
    <dbReference type="NCBI Taxonomy" id="475957"/>
    <lineage>
        <taxon>Bacteria</taxon>
        <taxon>Bacillati</taxon>
        <taxon>Actinomycetota</taxon>
        <taxon>Actinomycetes</taxon>
        <taxon>Micrococcales</taxon>
        <taxon>Microbacteriaceae</taxon>
        <taxon>Leifsonia</taxon>
    </lineage>
</organism>
<dbReference type="SUPFAM" id="SSF103473">
    <property type="entry name" value="MFS general substrate transporter"/>
    <property type="match status" value="1"/>
</dbReference>
<dbReference type="RefSeq" id="WP_345062140.1">
    <property type="nucleotide sequence ID" value="NZ_BAABCN010000002.1"/>
</dbReference>
<name>A0ABP7K668_9MICO</name>
<keyword evidence="3" id="KW-1003">Cell membrane</keyword>
<proteinExistence type="predicted"/>
<dbReference type="InterPro" id="IPR005829">
    <property type="entry name" value="Sugar_transporter_CS"/>
</dbReference>
<comment type="subcellular location">
    <subcellularLocation>
        <location evidence="1">Cell membrane</location>
        <topology evidence="1">Multi-pass membrane protein</topology>
    </subcellularLocation>
</comment>
<protein>
    <submittedName>
        <fullName evidence="9">MFS transporter</fullName>
    </submittedName>
</protein>
<accession>A0ABP7K668</accession>
<dbReference type="Pfam" id="PF07690">
    <property type="entry name" value="MFS_1"/>
    <property type="match status" value="1"/>
</dbReference>
<keyword evidence="6 7" id="KW-0472">Membrane</keyword>
<feature type="transmembrane region" description="Helical" evidence="7">
    <location>
        <begin position="343"/>
        <end position="363"/>
    </location>
</feature>
<evidence type="ECO:0000256" key="2">
    <source>
        <dbReference type="ARBA" id="ARBA00022448"/>
    </source>
</evidence>
<dbReference type="CDD" id="cd17321">
    <property type="entry name" value="MFS_MMR_MDR_like"/>
    <property type="match status" value="1"/>
</dbReference>
<feature type="transmembrane region" description="Helical" evidence="7">
    <location>
        <begin position="152"/>
        <end position="171"/>
    </location>
</feature>
<reference evidence="10" key="1">
    <citation type="journal article" date="2019" name="Int. J. Syst. Evol. Microbiol.">
        <title>The Global Catalogue of Microorganisms (GCM) 10K type strain sequencing project: providing services to taxonomists for standard genome sequencing and annotation.</title>
        <authorList>
            <consortium name="The Broad Institute Genomics Platform"/>
            <consortium name="The Broad Institute Genome Sequencing Center for Infectious Disease"/>
            <person name="Wu L."/>
            <person name="Ma J."/>
        </authorList>
    </citation>
    <scope>NUCLEOTIDE SEQUENCE [LARGE SCALE GENOMIC DNA]</scope>
    <source>
        <strain evidence="10">JCM 17021</strain>
    </source>
</reference>
<feature type="transmembrane region" description="Helical" evidence="7">
    <location>
        <begin position="177"/>
        <end position="199"/>
    </location>
</feature>
<evidence type="ECO:0000256" key="3">
    <source>
        <dbReference type="ARBA" id="ARBA00022475"/>
    </source>
</evidence>
<dbReference type="Gene3D" id="1.20.1720.10">
    <property type="entry name" value="Multidrug resistance protein D"/>
    <property type="match status" value="1"/>
</dbReference>
<gene>
    <name evidence="9" type="ORF">GCM10022381_06050</name>
</gene>
<dbReference type="EMBL" id="BAABCN010000002">
    <property type="protein sequence ID" value="GAA3865042.1"/>
    <property type="molecule type" value="Genomic_DNA"/>
</dbReference>
<feature type="transmembrane region" description="Helical" evidence="7">
    <location>
        <begin position="279"/>
        <end position="303"/>
    </location>
</feature>
<dbReference type="Proteomes" id="UP001501803">
    <property type="component" value="Unassembled WGS sequence"/>
</dbReference>
<feature type="transmembrane region" description="Helical" evidence="7">
    <location>
        <begin position="451"/>
        <end position="475"/>
    </location>
</feature>
<keyword evidence="2" id="KW-0813">Transport</keyword>
<keyword evidence="4 7" id="KW-0812">Transmembrane</keyword>
<dbReference type="PRINTS" id="PR01036">
    <property type="entry name" value="TCRTETB"/>
</dbReference>
<feature type="domain" description="Major facilitator superfamily (MFS) profile" evidence="8">
    <location>
        <begin position="24"/>
        <end position="478"/>
    </location>
</feature>
<evidence type="ECO:0000313" key="10">
    <source>
        <dbReference type="Proteomes" id="UP001501803"/>
    </source>
</evidence>
<dbReference type="PROSITE" id="PS50850">
    <property type="entry name" value="MFS"/>
    <property type="match status" value="1"/>
</dbReference>
<feature type="transmembrane region" description="Helical" evidence="7">
    <location>
        <begin position="309"/>
        <end position="331"/>
    </location>
</feature>
<dbReference type="InterPro" id="IPR036259">
    <property type="entry name" value="MFS_trans_sf"/>
</dbReference>
<evidence type="ECO:0000313" key="9">
    <source>
        <dbReference type="EMBL" id="GAA3865042.1"/>
    </source>
</evidence>
<feature type="transmembrane region" description="Helical" evidence="7">
    <location>
        <begin position="119"/>
        <end position="140"/>
    </location>
</feature>
<dbReference type="Gene3D" id="1.20.1250.20">
    <property type="entry name" value="MFS general substrate transporter like domains"/>
    <property type="match status" value="1"/>
</dbReference>
<evidence type="ECO:0000256" key="7">
    <source>
        <dbReference type="SAM" id="Phobius"/>
    </source>
</evidence>
<keyword evidence="5 7" id="KW-1133">Transmembrane helix</keyword>
<feature type="transmembrane region" description="Helical" evidence="7">
    <location>
        <begin position="90"/>
        <end position="113"/>
    </location>
</feature>
<comment type="caution">
    <text evidence="9">The sequence shown here is derived from an EMBL/GenBank/DDBJ whole genome shotgun (WGS) entry which is preliminary data.</text>
</comment>
<sequence>MSTSEKRPVANGVAIPADPHRWKALGVLAAMQFLLVLDLTVVNIALPRIGTDLDLSPANLVWVVDAYALTAGGLLLLGGRIADLAGRRRMFFTGVIVFAVGSTLAGLAPTGWILVTGRVIQGIGDAIAAPAALALIVVLFPETTERAKAIGIWGALAGIGGVTGTVISGVLTDVASWRYVFLIALPVVLLVLVLGPRLVKESRMAHAARPEFSGMIAGTIGLAAVIYALLKASANSWTALDVVVPLIVGVVLLALMFLIEARSSRPLIPPAFFANRTRLTANAVTLVNAAAFGSFLFILSLYVQRILHYTPLAAGLAYLPIGIAIGAGLVLGSAMIPRVGLRIVLAGGCIVTALGLGLTVALLSPDANYWWQIAPSMVVVGLGQGLLLPSMTTTALSGVGEQDAGLGSGIQATMTHAGGALGLAILVSIAVRYASDVGATSTSSPEAELAGFGLALGIASLSMFLAGVAAAVLVAKPAAQPTPDTGVNTT</sequence>
<feature type="transmembrane region" description="Helical" evidence="7">
    <location>
        <begin position="25"/>
        <end position="46"/>
    </location>
</feature>
<dbReference type="InterPro" id="IPR020846">
    <property type="entry name" value="MFS_dom"/>
</dbReference>
<keyword evidence="10" id="KW-1185">Reference proteome</keyword>
<feature type="transmembrane region" description="Helical" evidence="7">
    <location>
        <begin position="58"/>
        <end position="78"/>
    </location>
</feature>
<evidence type="ECO:0000256" key="4">
    <source>
        <dbReference type="ARBA" id="ARBA00022692"/>
    </source>
</evidence>
<feature type="transmembrane region" description="Helical" evidence="7">
    <location>
        <begin position="242"/>
        <end position="259"/>
    </location>
</feature>
<feature type="transmembrane region" description="Helical" evidence="7">
    <location>
        <begin position="211"/>
        <end position="230"/>
    </location>
</feature>
<evidence type="ECO:0000259" key="8">
    <source>
        <dbReference type="PROSITE" id="PS50850"/>
    </source>
</evidence>
<feature type="transmembrane region" description="Helical" evidence="7">
    <location>
        <begin position="409"/>
        <end position="431"/>
    </location>
</feature>
<evidence type="ECO:0000256" key="6">
    <source>
        <dbReference type="ARBA" id="ARBA00023136"/>
    </source>
</evidence>
<dbReference type="PANTHER" id="PTHR42718">
    <property type="entry name" value="MAJOR FACILITATOR SUPERFAMILY MULTIDRUG TRANSPORTER MFSC"/>
    <property type="match status" value="1"/>
</dbReference>
<evidence type="ECO:0000256" key="5">
    <source>
        <dbReference type="ARBA" id="ARBA00022989"/>
    </source>
</evidence>
<dbReference type="InterPro" id="IPR011701">
    <property type="entry name" value="MFS"/>
</dbReference>
<evidence type="ECO:0000256" key="1">
    <source>
        <dbReference type="ARBA" id="ARBA00004651"/>
    </source>
</evidence>
<dbReference type="PANTHER" id="PTHR42718:SF46">
    <property type="entry name" value="BLR6921 PROTEIN"/>
    <property type="match status" value="1"/>
</dbReference>